<accession>A0ACD6AU62</accession>
<dbReference type="EnsemblPlants" id="AVESA.00010b.r2.UnG1449830.1">
    <property type="protein sequence ID" value="AVESA.00010b.r2.UnG1449830.1.CDS.1"/>
    <property type="gene ID" value="AVESA.00010b.r2.UnG1449830"/>
</dbReference>
<dbReference type="Proteomes" id="UP001732700">
    <property type="component" value="Unassembled WGS sequence"/>
</dbReference>
<keyword evidence="2" id="KW-1185">Reference proteome</keyword>
<evidence type="ECO:0000313" key="1">
    <source>
        <dbReference type="EnsemblPlants" id="AVESA.00010b.r2.UnG1449830.1.CDS.1"/>
    </source>
</evidence>
<name>A0ACD6AU62_AVESA</name>
<sequence length="187" mass="19572">MSTLLPALSSVLFLLLLLAHARTTAASTLEDTCKRYAGGDQAGPSYDYCIKTLGDDPVSASADALGLAAHATTNARSAAMATGARIARLLQAGERVPARRDCLRKCVAEYDATVRRLTLAARDARIGGGDELSEAQRLLSEALGASLRCDKAFADAGQMSPLSMADRQVDEAVELALSILPIPPATN</sequence>
<organism evidence="1 2">
    <name type="scientific">Avena sativa</name>
    <name type="common">Oat</name>
    <dbReference type="NCBI Taxonomy" id="4498"/>
    <lineage>
        <taxon>Eukaryota</taxon>
        <taxon>Viridiplantae</taxon>
        <taxon>Streptophyta</taxon>
        <taxon>Embryophyta</taxon>
        <taxon>Tracheophyta</taxon>
        <taxon>Spermatophyta</taxon>
        <taxon>Magnoliopsida</taxon>
        <taxon>Liliopsida</taxon>
        <taxon>Poales</taxon>
        <taxon>Poaceae</taxon>
        <taxon>BOP clade</taxon>
        <taxon>Pooideae</taxon>
        <taxon>Poodae</taxon>
        <taxon>Poeae</taxon>
        <taxon>Poeae Chloroplast Group 1 (Aveneae type)</taxon>
        <taxon>Aveninae</taxon>
        <taxon>Avena</taxon>
    </lineage>
</organism>
<proteinExistence type="predicted"/>
<reference evidence="1" key="1">
    <citation type="submission" date="2025-09" db="UniProtKB">
        <authorList>
            <consortium name="EnsemblPlants"/>
        </authorList>
    </citation>
    <scope>IDENTIFICATION</scope>
</reference>
<evidence type="ECO:0000313" key="2">
    <source>
        <dbReference type="Proteomes" id="UP001732700"/>
    </source>
</evidence>
<protein>
    <submittedName>
        <fullName evidence="1">Uncharacterized protein</fullName>
    </submittedName>
</protein>